<proteinExistence type="predicted"/>
<gene>
    <name evidence="2" type="ORF">RhiirA1_402594</name>
    <name evidence="1" type="ORF">RhiirA5_380022</name>
</gene>
<comment type="caution">
    <text evidence="1">The sequence shown here is derived from an EMBL/GenBank/DDBJ whole genome shotgun (WGS) entry which is preliminary data.</text>
</comment>
<sequence>MAVQEINESLEFNFFERSVKSEKKLTIITQGFEDVICVRGTQLVNNKQNNNKEHISFAFLEKQGKPDEADQCIDCMLVVKEKDVCKNCEKLRKTMQQICQRLLIMNSTKTVHASKDILIEKVKKQQRLIKMQNEIILNMKKYLQQKIKLEEVEISDEMANVVYIVANNVASKQENISNLHPIFQELILIQTKSPNGIRYHLM</sequence>
<reference evidence="2 3" key="4">
    <citation type="submission" date="2017-10" db="EMBL/GenBank/DDBJ databases">
        <title>Genome analyses suggest a sexual origin of heterokaryosis in a supposedly ancient asexual fungus.</title>
        <authorList>
            <person name="Corradi N."/>
            <person name="Sedzielewska K."/>
            <person name="Noel J."/>
            <person name="Charron P."/>
            <person name="Farinelli L."/>
            <person name="Marton T."/>
            <person name="Kruger M."/>
            <person name="Pelin A."/>
            <person name="Brachmann A."/>
            <person name="Corradi N."/>
        </authorList>
    </citation>
    <scope>NUCLEOTIDE SEQUENCE [LARGE SCALE GENOMIC DNA]</scope>
    <source>
        <strain evidence="2 3">A1</strain>
    </source>
</reference>
<reference evidence="1 4" key="1">
    <citation type="submission" date="2016-04" db="EMBL/GenBank/DDBJ databases">
        <title>Genome analyses suggest a sexual origin of heterokaryosis in a supposedly ancient asexual fungus.</title>
        <authorList>
            <person name="Ropars J."/>
            <person name="Sedzielewska K."/>
            <person name="Noel J."/>
            <person name="Charron P."/>
            <person name="Farinelli L."/>
            <person name="Marton T."/>
            <person name="Kruger M."/>
            <person name="Pelin A."/>
            <person name="Brachmann A."/>
            <person name="Corradi N."/>
        </authorList>
    </citation>
    <scope>NUCLEOTIDE SEQUENCE [LARGE SCALE GENOMIC DNA]</scope>
    <source>
        <strain evidence="1 4">A5</strain>
    </source>
</reference>
<accession>A0A2I1FIL7</accession>
<evidence type="ECO:0000313" key="4">
    <source>
        <dbReference type="Proteomes" id="UP000232722"/>
    </source>
</evidence>
<dbReference type="OrthoDB" id="2436380at2759"/>
<reference evidence="2 3" key="3">
    <citation type="submission" date="2017-10" db="EMBL/GenBank/DDBJ databases">
        <title>Extensive intraspecific genome diversity in a model arbuscular mycorrhizal fungus.</title>
        <authorList>
            <person name="Chen E.C.H."/>
            <person name="Morin E."/>
            <person name="Baudet D."/>
            <person name="Noel J."/>
            <person name="Ndikumana S."/>
            <person name="Charron P."/>
            <person name="St-Onge C."/>
            <person name="Giorgi J."/>
            <person name="Grigoriev I.V."/>
            <person name="Roux C."/>
            <person name="Martin F.M."/>
            <person name="Corradi N."/>
        </authorList>
    </citation>
    <scope>NUCLEOTIDE SEQUENCE [LARGE SCALE GENOMIC DNA]</scope>
    <source>
        <strain evidence="2 3">A1</strain>
    </source>
</reference>
<organism evidence="1 4">
    <name type="scientific">Rhizophagus irregularis</name>
    <dbReference type="NCBI Taxonomy" id="588596"/>
    <lineage>
        <taxon>Eukaryota</taxon>
        <taxon>Fungi</taxon>
        <taxon>Fungi incertae sedis</taxon>
        <taxon>Mucoromycota</taxon>
        <taxon>Glomeromycotina</taxon>
        <taxon>Glomeromycetes</taxon>
        <taxon>Glomerales</taxon>
        <taxon>Glomeraceae</taxon>
        <taxon>Rhizophagus</taxon>
    </lineage>
</organism>
<dbReference type="AlphaFoldDB" id="A0A2I1FIL7"/>
<dbReference type="VEuPathDB" id="FungiDB:RhiirA1_402594"/>
<dbReference type="Proteomes" id="UP000232688">
    <property type="component" value="Unassembled WGS sequence"/>
</dbReference>
<dbReference type="EMBL" id="LLXH01002406">
    <property type="protein sequence ID" value="PKC55828.1"/>
    <property type="molecule type" value="Genomic_DNA"/>
</dbReference>
<dbReference type="EMBL" id="LLXJ01001153">
    <property type="protein sequence ID" value="PKC03622.1"/>
    <property type="molecule type" value="Genomic_DNA"/>
</dbReference>
<protein>
    <submittedName>
        <fullName evidence="1">Uncharacterized protein</fullName>
    </submittedName>
</protein>
<evidence type="ECO:0000313" key="1">
    <source>
        <dbReference type="EMBL" id="PKC03622.1"/>
    </source>
</evidence>
<evidence type="ECO:0000313" key="3">
    <source>
        <dbReference type="Proteomes" id="UP000232688"/>
    </source>
</evidence>
<evidence type="ECO:0000313" key="2">
    <source>
        <dbReference type="EMBL" id="PKC55828.1"/>
    </source>
</evidence>
<dbReference type="Proteomes" id="UP000232722">
    <property type="component" value="Unassembled WGS sequence"/>
</dbReference>
<name>A0A2I1FIL7_9GLOM</name>
<reference evidence="1 4" key="2">
    <citation type="submission" date="2017-09" db="EMBL/GenBank/DDBJ databases">
        <title>Extensive intraspecific genome diversity in a model arbuscular mycorrhizal fungus.</title>
        <authorList>
            <person name="Chen E.C."/>
            <person name="Morin E."/>
            <person name="Beaudet D."/>
            <person name="Noel J."/>
            <person name="Ndikumana S."/>
            <person name="Charron P."/>
            <person name="St-Onge C."/>
            <person name="Giorgi J."/>
            <person name="Grigoriev I.V."/>
            <person name="Roux C."/>
            <person name="Martin F.M."/>
            <person name="Corradi N."/>
        </authorList>
    </citation>
    <scope>NUCLEOTIDE SEQUENCE [LARGE SCALE GENOMIC DNA]</scope>
    <source>
        <strain evidence="1 4">A5</strain>
    </source>
</reference>